<feature type="domain" description="Aminotransferase class I/classII large" evidence="4">
    <location>
        <begin position="26"/>
        <end position="309"/>
    </location>
</feature>
<reference evidence="5 6" key="1">
    <citation type="submission" date="2014-03" db="EMBL/GenBank/DDBJ databases">
        <title>Genome sequence of Sphingobium yanoikuyae B1.</title>
        <authorList>
            <person name="Gan H.M."/>
            <person name="Gan H.Y."/>
            <person name="Savka M.A."/>
        </authorList>
    </citation>
    <scope>NUCLEOTIDE SEQUENCE [LARGE SCALE GENOMIC DNA]</scope>
    <source>
        <strain evidence="5 6">B1</strain>
    </source>
</reference>
<proteinExistence type="inferred from homology"/>
<dbReference type="EC" id="2.6.1.-" evidence="3"/>
<comment type="similarity">
    <text evidence="3">Belongs to the class-I pyridoxal-phosphate-dependent aminotransferase family.</text>
</comment>
<evidence type="ECO:0000313" key="5">
    <source>
        <dbReference type="EMBL" id="KEZ16338.1"/>
    </source>
</evidence>
<dbReference type="CDD" id="cd00609">
    <property type="entry name" value="AAT_like"/>
    <property type="match status" value="1"/>
</dbReference>
<dbReference type="eggNOG" id="COG0079">
    <property type="taxonomic scope" value="Bacteria"/>
</dbReference>
<comment type="cofactor">
    <cofactor evidence="1 3">
        <name>pyridoxal 5'-phosphate</name>
        <dbReference type="ChEBI" id="CHEBI:597326"/>
    </cofactor>
</comment>
<dbReference type="RefSeq" id="WP_037521927.1">
    <property type="nucleotide sequence ID" value="NZ_JGVR01000034.1"/>
</dbReference>
<dbReference type="AlphaFoldDB" id="A0A084EEE6"/>
<dbReference type="SUPFAM" id="SSF53383">
    <property type="entry name" value="PLP-dependent transferases"/>
    <property type="match status" value="1"/>
</dbReference>
<dbReference type="Proteomes" id="UP000028534">
    <property type="component" value="Unassembled WGS sequence"/>
</dbReference>
<dbReference type="EMBL" id="JGVR01000034">
    <property type="protein sequence ID" value="KEZ16338.1"/>
    <property type="molecule type" value="Genomic_DNA"/>
</dbReference>
<accession>A0A084EEE6</accession>
<dbReference type="PANTHER" id="PTHR42885:SF1">
    <property type="entry name" value="THREONINE-PHOSPHATE DECARBOXYLASE"/>
    <property type="match status" value="1"/>
</dbReference>
<keyword evidence="3" id="KW-0808">Transferase</keyword>
<dbReference type="PANTHER" id="PTHR42885">
    <property type="entry name" value="HISTIDINOL-PHOSPHATE AMINOTRANSFERASE-RELATED"/>
    <property type="match status" value="1"/>
</dbReference>
<dbReference type="InterPro" id="IPR015422">
    <property type="entry name" value="PyrdxlP-dep_Trfase_small"/>
</dbReference>
<protein>
    <recommendedName>
        <fullName evidence="3">Aminotransferase</fullName>
        <ecNumber evidence="3">2.6.1.-</ecNumber>
    </recommendedName>
</protein>
<keyword evidence="3" id="KW-0032">Aminotransferase</keyword>
<dbReference type="InterPro" id="IPR015424">
    <property type="entry name" value="PyrdxlP-dep_Trfase"/>
</dbReference>
<sequence>MTTRWTWHGGGVAAASAHFGGAPESWLDLSTGINPHAWPRAAEQAIDWRALPDEQGLRALEQAAADHFGVAADHVCALPGTEVGLRLVGALLDGSVRHASPAYRTHGAMVQGAAPVDLDRLDEADGQTLILANPNNPDGRIHGVADLLTLLDRRGSDGWLVVDEAFADGHPDISLAPFVADDRPLMLLRSFGKFFGLAGLRLGFLVAPRAIVARVRERLGAWPVSAAAIAIGTAAYRDAAWIEAMRDQLQREAQALDALLLGHGYQPIGQSPLFRLIETPHAMALFERLAGQAILTRPFEAQPHWLRIGQPSDAMGLARLGRALRHG</sequence>
<dbReference type="PATRIC" id="fig|13690.10.peg.4353"/>
<dbReference type="STRING" id="13690.AX777_08325"/>
<dbReference type="GO" id="GO:0030170">
    <property type="term" value="F:pyridoxal phosphate binding"/>
    <property type="evidence" value="ECO:0007669"/>
    <property type="project" value="InterPro"/>
</dbReference>
<dbReference type="InterPro" id="IPR015421">
    <property type="entry name" value="PyrdxlP-dep_Trfase_major"/>
</dbReference>
<dbReference type="GO" id="GO:0008483">
    <property type="term" value="F:transaminase activity"/>
    <property type="evidence" value="ECO:0007669"/>
    <property type="project" value="UniProtKB-KW"/>
</dbReference>
<gene>
    <name evidence="5" type="ORF">CP98_04231</name>
</gene>
<evidence type="ECO:0000256" key="2">
    <source>
        <dbReference type="ARBA" id="ARBA00022898"/>
    </source>
</evidence>
<evidence type="ECO:0000256" key="1">
    <source>
        <dbReference type="ARBA" id="ARBA00001933"/>
    </source>
</evidence>
<dbReference type="InterPro" id="IPR004838">
    <property type="entry name" value="NHTrfase_class1_PyrdxlP-BS"/>
</dbReference>
<evidence type="ECO:0000256" key="3">
    <source>
        <dbReference type="RuleBase" id="RU000481"/>
    </source>
</evidence>
<dbReference type="PROSITE" id="PS00105">
    <property type="entry name" value="AA_TRANSFER_CLASS_1"/>
    <property type="match status" value="1"/>
</dbReference>
<name>A0A084EEE6_SPHYA</name>
<keyword evidence="2" id="KW-0663">Pyridoxal phosphate</keyword>
<comment type="caution">
    <text evidence="5">The sequence shown here is derived from an EMBL/GenBank/DDBJ whole genome shotgun (WGS) entry which is preliminary data.</text>
</comment>
<dbReference type="Gene3D" id="3.90.1150.10">
    <property type="entry name" value="Aspartate Aminotransferase, domain 1"/>
    <property type="match status" value="1"/>
</dbReference>
<dbReference type="Pfam" id="PF00155">
    <property type="entry name" value="Aminotran_1_2"/>
    <property type="match status" value="1"/>
</dbReference>
<evidence type="ECO:0000313" key="6">
    <source>
        <dbReference type="Proteomes" id="UP000028534"/>
    </source>
</evidence>
<dbReference type="InterPro" id="IPR004839">
    <property type="entry name" value="Aminotransferase_I/II_large"/>
</dbReference>
<organism evidence="5 6">
    <name type="scientific">Sphingobium yanoikuyae</name>
    <name type="common">Sphingomonas yanoikuyae</name>
    <dbReference type="NCBI Taxonomy" id="13690"/>
    <lineage>
        <taxon>Bacteria</taxon>
        <taxon>Pseudomonadati</taxon>
        <taxon>Pseudomonadota</taxon>
        <taxon>Alphaproteobacteria</taxon>
        <taxon>Sphingomonadales</taxon>
        <taxon>Sphingomonadaceae</taxon>
        <taxon>Sphingobium</taxon>
    </lineage>
</organism>
<dbReference type="Gene3D" id="3.40.640.10">
    <property type="entry name" value="Type I PLP-dependent aspartate aminotransferase-like (Major domain)"/>
    <property type="match status" value="1"/>
</dbReference>
<evidence type="ECO:0000259" key="4">
    <source>
        <dbReference type="Pfam" id="PF00155"/>
    </source>
</evidence>